<dbReference type="Proteomes" id="UP000199476">
    <property type="component" value="Unassembled WGS sequence"/>
</dbReference>
<sequence length="68" mass="7605">MPTIHFYCPELDEEQKQEAIEGLTEVGSEVTGIDEDNFVVYLEERTPDMVGVGGQKLSDMLAAQEEQD</sequence>
<keyword evidence="4" id="KW-1185">Reference proteome</keyword>
<feature type="domain" description="4-oxalocrotonate tautomerase-like" evidence="2">
    <location>
        <begin position="2"/>
        <end position="59"/>
    </location>
</feature>
<dbReference type="Gene3D" id="3.30.429.10">
    <property type="entry name" value="Macrophage Migration Inhibitory Factor"/>
    <property type="match status" value="1"/>
</dbReference>
<dbReference type="OrthoDB" id="9804803at2"/>
<dbReference type="InterPro" id="IPR014347">
    <property type="entry name" value="Tautomerase/MIF_sf"/>
</dbReference>
<evidence type="ECO:0000256" key="1">
    <source>
        <dbReference type="ARBA" id="ARBA00023235"/>
    </source>
</evidence>
<accession>A0A1G9HAX1</accession>
<dbReference type="EMBL" id="FNGO01000001">
    <property type="protein sequence ID" value="SDL09623.1"/>
    <property type="molecule type" value="Genomic_DNA"/>
</dbReference>
<evidence type="ECO:0000313" key="4">
    <source>
        <dbReference type="Proteomes" id="UP000199476"/>
    </source>
</evidence>
<proteinExistence type="predicted"/>
<dbReference type="STRING" id="321763.SAMN04488692_101147"/>
<gene>
    <name evidence="3" type="ORF">SAMN04488692_101147</name>
</gene>
<organism evidence="3 4">
    <name type="scientific">Halarsenatibacter silvermanii</name>
    <dbReference type="NCBI Taxonomy" id="321763"/>
    <lineage>
        <taxon>Bacteria</taxon>
        <taxon>Bacillati</taxon>
        <taxon>Bacillota</taxon>
        <taxon>Clostridia</taxon>
        <taxon>Halanaerobiales</taxon>
        <taxon>Halarsenatibacteraceae</taxon>
        <taxon>Halarsenatibacter</taxon>
    </lineage>
</organism>
<dbReference type="InterPro" id="IPR004370">
    <property type="entry name" value="4-OT-like_dom"/>
</dbReference>
<dbReference type="Pfam" id="PF01361">
    <property type="entry name" value="Tautomerase"/>
    <property type="match status" value="1"/>
</dbReference>
<dbReference type="SUPFAM" id="SSF55331">
    <property type="entry name" value="Tautomerase/MIF"/>
    <property type="match status" value="1"/>
</dbReference>
<keyword evidence="1" id="KW-0413">Isomerase</keyword>
<dbReference type="GO" id="GO:0016853">
    <property type="term" value="F:isomerase activity"/>
    <property type="evidence" value="ECO:0007669"/>
    <property type="project" value="UniProtKB-KW"/>
</dbReference>
<dbReference type="RefSeq" id="WP_089757681.1">
    <property type="nucleotide sequence ID" value="NZ_FNGO01000001.1"/>
</dbReference>
<protein>
    <submittedName>
        <fullName evidence="3">4-oxalocrotonate tautomerase</fullName>
    </submittedName>
</protein>
<dbReference type="AlphaFoldDB" id="A0A1G9HAX1"/>
<evidence type="ECO:0000313" key="3">
    <source>
        <dbReference type="EMBL" id="SDL09623.1"/>
    </source>
</evidence>
<evidence type="ECO:0000259" key="2">
    <source>
        <dbReference type="Pfam" id="PF01361"/>
    </source>
</evidence>
<reference evidence="3 4" key="1">
    <citation type="submission" date="2016-10" db="EMBL/GenBank/DDBJ databases">
        <authorList>
            <person name="de Groot N.N."/>
        </authorList>
    </citation>
    <scope>NUCLEOTIDE SEQUENCE [LARGE SCALE GENOMIC DNA]</scope>
    <source>
        <strain evidence="3 4">SLAS-1</strain>
    </source>
</reference>
<name>A0A1G9HAX1_9FIRM</name>